<dbReference type="OMA" id="KCFFAFG"/>
<feature type="transmembrane region" description="Helical" evidence="1">
    <location>
        <begin position="76"/>
        <end position="92"/>
    </location>
</feature>
<dbReference type="EMBL" id="CYKH01001154">
    <property type="protein sequence ID" value="CUI14479.1"/>
    <property type="molecule type" value="Genomic_DNA"/>
</dbReference>
<sequence>MVSAESSSSSDIHRGEENIPAHPPTGSLFKWCIRTSIVGVSYGLALGALATLSPLVRLSLNENNFKQLAPRIMSDFFSVNFVVGAASYAWFIERKHSDNIHVREGFLPYLGPLTAQIPSFSCLVASHCFYPGMWAVFNERNWRDRCREGTRLSIKTLFAFSAWHVPGVVAVGLVVGSVMYPSKWSKMRRQERDTQKTLTIE</sequence>
<proteinExistence type="predicted"/>
<evidence type="ECO:0000313" key="2">
    <source>
        <dbReference type="EMBL" id="CUI14479.1"/>
    </source>
</evidence>
<reference evidence="3" key="1">
    <citation type="submission" date="2015-09" db="EMBL/GenBank/DDBJ databases">
        <authorList>
            <consortium name="Pathogen Informatics"/>
        </authorList>
    </citation>
    <scope>NUCLEOTIDE SEQUENCE [LARGE SCALE GENOMIC DNA]</scope>
    <source>
        <strain evidence="3">Lake Konstanz</strain>
    </source>
</reference>
<keyword evidence="1" id="KW-0472">Membrane</keyword>
<keyword evidence="3" id="KW-1185">Reference proteome</keyword>
<evidence type="ECO:0000313" key="3">
    <source>
        <dbReference type="Proteomes" id="UP000051952"/>
    </source>
</evidence>
<dbReference type="OrthoDB" id="275643at2759"/>
<evidence type="ECO:0000256" key="1">
    <source>
        <dbReference type="SAM" id="Phobius"/>
    </source>
</evidence>
<feature type="transmembrane region" description="Helical" evidence="1">
    <location>
        <begin position="113"/>
        <end position="137"/>
    </location>
</feature>
<dbReference type="VEuPathDB" id="TriTrypDB:BSAL_89615"/>
<dbReference type="Proteomes" id="UP000051952">
    <property type="component" value="Unassembled WGS sequence"/>
</dbReference>
<keyword evidence="1 2" id="KW-0812">Transmembrane</keyword>
<name>A0A0S4KH82_BODSA</name>
<feature type="transmembrane region" description="Helical" evidence="1">
    <location>
        <begin position="157"/>
        <end position="180"/>
    </location>
</feature>
<keyword evidence="1" id="KW-1133">Transmembrane helix</keyword>
<gene>
    <name evidence="2" type="ORF">BSAL_89615</name>
</gene>
<protein>
    <submittedName>
        <fullName evidence="2">Transmembrane protein, putative</fullName>
    </submittedName>
</protein>
<accession>A0A0S4KH82</accession>
<organism evidence="2 3">
    <name type="scientific">Bodo saltans</name>
    <name type="common">Flagellated protozoan</name>
    <dbReference type="NCBI Taxonomy" id="75058"/>
    <lineage>
        <taxon>Eukaryota</taxon>
        <taxon>Discoba</taxon>
        <taxon>Euglenozoa</taxon>
        <taxon>Kinetoplastea</taxon>
        <taxon>Metakinetoplastina</taxon>
        <taxon>Eubodonida</taxon>
        <taxon>Bodonidae</taxon>
        <taxon>Bodo</taxon>
    </lineage>
</organism>
<dbReference type="AlphaFoldDB" id="A0A0S4KH82"/>
<feature type="transmembrane region" description="Helical" evidence="1">
    <location>
        <begin position="37"/>
        <end position="56"/>
    </location>
</feature>